<reference evidence="1" key="2">
    <citation type="submission" date="2025-09" db="UniProtKB">
        <authorList>
            <consortium name="EnsemblPlants"/>
        </authorList>
    </citation>
    <scope>IDENTIFICATION</scope>
</reference>
<keyword evidence="2" id="KW-1185">Reference proteome</keyword>
<evidence type="ECO:0000313" key="1">
    <source>
        <dbReference type="EnsemblPlants" id="AVESA.00010b.r2.7CG0656040.1.CDS.1"/>
    </source>
</evidence>
<accession>A0ACD5ZXQ2</accession>
<proteinExistence type="predicted"/>
<sequence length="110" mass="12329">MHQFGPQYGGSPGKCFMHLKTLGFHYRQELSEWIVEPNFHSFPSLEIIECIDCPNLRVMPFSEVSCTNLWKLEVSGCPKMSLPSMPHTSTLTDLVVKGANSKALTDDGKK</sequence>
<protein>
    <submittedName>
        <fullName evidence="1">Uncharacterized protein</fullName>
    </submittedName>
</protein>
<reference evidence="1" key="1">
    <citation type="submission" date="2021-05" db="EMBL/GenBank/DDBJ databases">
        <authorList>
            <person name="Scholz U."/>
            <person name="Mascher M."/>
            <person name="Fiebig A."/>
        </authorList>
    </citation>
    <scope>NUCLEOTIDE SEQUENCE [LARGE SCALE GENOMIC DNA]</scope>
</reference>
<name>A0ACD5ZXQ2_AVESA</name>
<evidence type="ECO:0000313" key="2">
    <source>
        <dbReference type="Proteomes" id="UP001732700"/>
    </source>
</evidence>
<dbReference type="EnsemblPlants" id="AVESA.00010b.r2.7CG0656040.1">
    <property type="protein sequence ID" value="AVESA.00010b.r2.7CG0656040.1.CDS.1"/>
    <property type="gene ID" value="AVESA.00010b.r2.7CG0656040"/>
</dbReference>
<dbReference type="Proteomes" id="UP001732700">
    <property type="component" value="Chromosome 7C"/>
</dbReference>
<organism evidence="1 2">
    <name type="scientific">Avena sativa</name>
    <name type="common">Oat</name>
    <dbReference type="NCBI Taxonomy" id="4498"/>
    <lineage>
        <taxon>Eukaryota</taxon>
        <taxon>Viridiplantae</taxon>
        <taxon>Streptophyta</taxon>
        <taxon>Embryophyta</taxon>
        <taxon>Tracheophyta</taxon>
        <taxon>Spermatophyta</taxon>
        <taxon>Magnoliopsida</taxon>
        <taxon>Liliopsida</taxon>
        <taxon>Poales</taxon>
        <taxon>Poaceae</taxon>
        <taxon>BOP clade</taxon>
        <taxon>Pooideae</taxon>
        <taxon>Poodae</taxon>
        <taxon>Poeae</taxon>
        <taxon>Poeae Chloroplast Group 1 (Aveneae type)</taxon>
        <taxon>Aveninae</taxon>
        <taxon>Avena</taxon>
    </lineage>
</organism>